<dbReference type="InterPro" id="IPR032710">
    <property type="entry name" value="NTF2-like_dom_sf"/>
</dbReference>
<feature type="compositionally biased region" description="Pro residues" evidence="5">
    <location>
        <begin position="261"/>
        <end position="270"/>
    </location>
</feature>
<dbReference type="Gene3D" id="3.10.450.230">
    <property type="entry name" value="VirB8 protein"/>
    <property type="match status" value="1"/>
</dbReference>
<evidence type="ECO:0000313" key="8">
    <source>
        <dbReference type="EMBL" id="MDR6843239.1"/>
    </source>
</evidence>
<evidence type="ECO:0000256" key="6">
    <source>
        <dbReference type="SAM" id="Phobius"/>
    </source>
</evidence>
<gene>
    <name evidence="8" type="ORF">J2W94_003552</name>
</gene>
<evidence type="ECO:0000256" key="2">
    <source>
        <dbReference type="ARBA" id="ARBA00022692"/>
    </source>
</evidence>
<dbReference type="EMBL" id="JAVDTT010000006">
    <property type="protein sequence ID" value="MDR6843239.1"/>
    <property type="molecule type" value="Genomic_DNA"/>
</dbReference>
<dbReference type="Proteomes" id="UP001254759">
    <property type="component" value="Unassembled WGS sequence"/>
</dbReference>
<reference evidence="8 9" key="1">
    <citation type="submission" date="2023-07" db="EMBL/GenBank/DDBJ databases">
        <title>Sorghum-associated microbial communities from plants grown in Nebraska, USA.</title>
        <authorList>
            <person name="Schachtman D."/>
        </authorList>
    </citation>
    <scope>NUCLEOTIDE SEQUENCE [LARGE SCALE GENOMIC DNA]</scope>
    <source>
        <strain evidence="8 9">BE107</strain>
    </source>
</reference>
<evidence type="ECO:0000256" key="1">
    <source>
        <dbReference type="ARBA" id="ARBA00004167"/>
    </source>
</evidence>
<accession>A0ABU1RWT1</accession>
<keyword evidence="2 6" id="KW-0812">Transmembrane</keyword>
<feature type="compositionally biased region" description="Polar residues" evidence="5">
    <location>
        <begin position="320"/>
        <end position="329"/>
    </location>
</feature>
<evidence type="ECO:0000256" key="5">
    <source>
        <dbReference type="SAM" id="MobiDB-lite"/>
    </source>
</evidence>
<evidence type="ECO:0000256" key="3">
    <source>
        <dbReference type="ARBA" id="ARBA00022989"/>
    </source>
</evidence>
<dbReference type="Pfam" id="PF04335">
    <property type="entry name" value="VirB8"/>
    <property type="match status" value="1"/>
</dbReference>
<dbReference type="SUPFAM" id="SSF54427">
    <property type="entry name" value="NTF2-like"/>
    <property type="match status" value="1"/>
</dbReference>
<comment type="subcellular location">
    <subcellularLocation>
        <location evidence="1">Membrane</location>
        <topology evidence="1">Single-pass membrane protein</topology>
    </subcellularLocation>
</comment>
<dbReference type="CDD" id="cd16424">
    <property type="entry name" value="VirB8"/>
    <property type="match status" value="1"/>
</dbReference>
<keyword evidence="9" id="KW-1185">Reference proteome</keyword>
<evidence type="ECO:0000256" key="4">
    <source>
        <dbReference type="ARBA" id="ARBA00023136"/>
    </source>
</evidence>
<feature type="compositionally biased region" description="Low complexity" evidence="5">
    <location>
        <begin position="275"/>
        <end position="293"/>
    </location>
</feature>
<protein>
    <submittedName>
        <fullName evidence="8">Type IV secretion system protein VirB8</fullName>
    </submittedName>
</protein>
<feature type="region of interest" description="Disordered" evidence="5">
    <location>
        <begin position="237"/>
        <end position="329"/>
    </location>
</feature>
<dbReference type="InterPro" id="IPR007430">
    <property type="entry name" value="VirB8"/>
</dbReference>
<sequence length="329" mass="35181">MFGKRVSSPQIDNAVSKAVNFEITLADMARRSERRAWFVASGAIVLSLILAAGYFYMLPLKEKVPYLVMADAYTGTSSVARLDEDLGDRSITSSEAINRSNVAHFVLARESYDLALINLRDWTTVYSMSSPDVAAGYTSLHNVKNPSGPRNIYGKSKAIRVNILSISLIPGTGKIKYKGATVRFQRSLFDKVSGASAPLDSKIATIEFTYKSNLKMDEKYRHENPLGFQVTNYRVDSDYDATPPMETAVPSAPVMQQAPPNALPAAPPGTLPENAGYPPAAYPAGTYPAGTYPPAAPPTAAPPAATAPPGSVAPPPPLPTDNSNGASNR</sequence>
<proteinExistence type="predicted"/>
<comment type="caution">
    <text evidence="8">The sequence shown here is derived from an EMBL/GenBank/DDBJ whole genome shotgun (WGS) entry which is preliminary data.</text>
</comment>
<feature type="transmembrane region" description="Helical" evidence="6">
    <location>
        <begin position="36"/>
        <end position="57"/>
    </location>
</feature>
<keyword evidence="3 6" id="KW-1133">Transmembrane helix</keyword>
<keyword evidence="4 6" id="KW-0472">Membrane</keyword>
<evidence type="ECO:0000259" key="7">
    <source>
        <dbReference type="Pfam" id="PF04335"/>
    </source>
</evidence>
<evidence type="ECO:0000313" key="9">
    <source>
        <dbReference type="Proteomes" id="UP001254759"/>
    </source>
</evidence>
<name>A0ABU1RWT1_9GAMM</name>
<organism evidence="8 9">
    <name type="scientific">Pseudoxanthomonas sacheonensis</name>
    <dbReference type="NCBI Taxonomy" id="443615"/>
    <lineage>
        <taxon>Bacteria</taxon>
        <taxon>Pseudomonadati</taxon>
        <taxon>Pseudomonadota</taxon>
        <taxon>Gammaproteobacteria</taxon>
        <taxon>Lysobacterales</taxon>
        <taxon>Lysobacteraceae</taxon>
        <taxon>Pseudoxanthomonas</taxon>
    </lineage>
</organism>
<feature type="domain" description="Bacterial virulence protein VirB8" evidence="7">
    <location>
        <begin position="18"/>
        <end position="237"/>
    </location>
</feature>
<dbReference type="RefSeq" id="WP_310096242.1">
    <property type="nucleotide sequence ID" value="NZ_JAVDTT010000006.1"/>
</dbReference>